<keyword evidence="1" id="KW-0812">Transmembrane</keyword>
<comment type="caution">
    <text evidence="2">The sequence shown here is derived from an EMBL/GenBank/DDBJ whole genome shotgun (WGS) entry which is preliminary data.</text>
</comment>
<evidence type="ECO:0000313" key="2">
    <source>
        <dbReference type="EMBL" id="TDG34850.1"/>
    </source>
</evidence>
<proteinExistence type="predicted"/>
<feature type="transmembrane region" description="Helical" evidence="1">
    <location>
        <begin position="112"/>
        <end position="132"/>
    </location>
</feature>
<feature type="transmembrane region" description="Helical" evidence="1">
    <location>
        <begin position="220"/>
        <end position="248"/>
    </location>
</feature>
<name>A0A4R5MH52_9SPHI</name>
<dbReference type="Proteomes" id="UP000295668">
    <property type="component" value="Unassembled WGS sequence"/>
</dbReference>
<evidence type="ECO:0008006" key="4">
    <source>
        <dbReference type="Google" id="ProtNLM"/>
    </source>
</evidence>
<dbReference type="EMBL" id="SJCY01000018">
    <property type="protein sequence ID" value="TDG34850.1"/>
    <property type="molecule type" value="Genomic_DNA"/>
</dbReference>
<feature type="transmembrane region" description="Helical" evidence="1">
    <location>
        <begin position="79"/>
        <end position="100"/>
    </location>
</feature>
<evidence type="ECO:0000313" key="3">
    <source>
        <dbReference type="Proteomes" id="UP000295668"/>
    </source>
</evidence>
<dbReference type="AlphaFoldDB" id="A0A4R5MH52"/>
<evidence type="ECO:0000256" key="1">
    <source>
        <dbReference type="SAM" id="Phobius"/>
    </source>
</evidence>
<protein>
    <recommendedName>
        <fullName evidence="4">Prenyltransferase</fullName>
    </recommendedName>
</protein>
<keyword evidence="1" id="KW-0472">Membrane</keyword>
<dbReference type="OrthoDB" id="1452981at2"/>
<organism evidence="2 3">
    <name type="scientific">Pedobacter changchengzhani</name>
    <dbReference type="NCBI Taxonomy" id="2529274"/>
    <lineage>
        <taxon>Bacteria</taxon>
        <taxon>Pseudomonadati</taxon>
        <taxon>Bacteroidota</taxon>
        <taxon>Sphingobacteriia</taxon>
        <taxon>Sphingobacteriales</taxon>
        <taxon>Sphingobacteriaceae</taxon>
        <taxon>Pedobacter</taxon>
    </lineage>
</organism>
<feature type="transmembrane region" description="Helical" evidence="1">
    <location>
        <begin position="38"/>
        <end position="58"/>
    </location>
</feature>
<feature type="transmembrane region" description="Helical" evidence="1">
    <location>
        <begin position="7"/>
        <end position="26"/>
    </location>
</feature>
<gene>
    <name evidence="2" type="ORF">EZJ43_16520</name>
</gene>
<feature type="transmembrane region" description="Helical" evidence="1">
    <location>
        <begin position="254"/>
        <end position="273"/>
    </location>
</feature>
<keyword evidence="3" id="KW-1185">Reference proteome</keyword>
<feature type="transmembrane region" description="Helical" evidence="1">
    <location>
        <begin position="280"/>
        <end position="302"/>
    </location>
</feature>
<accession>A0A4R5MH52</accession>
<sequence length="303" mass="35312">MRGTRVIRFIFFGNYFVGILAVALNLEGLAQLNLPYNSLTYYALLFLAPIVYYTYAYNRATLVTSESNLRTKWYFDNKKFIGISQAVLFTICLILALSFLYQNFENIIHLPFLYWLAIIIIVLAGGLYYGLLPRSFLPFNLRNTGWLKAFVIGFVWACCANVLPLIFLKIELNVGSLNFLLWTWLFIKNWMFCTVNAIIFDIKDYPTDANKQLRTFVVRFGLRSTIFYVLMPLLAIGLLSMFTFAYFMHFKLEMLIFNVLPFLLTTFVAYNMYKRKSILFYLIVIDGLIFFKALCGLLGMQFL</sequence>
<keyword evidence="1" id="KW-1133">Transmembrane helix</keyword>
<feature type="transmembrane region" description="Helical" evidence="1">
    <location>
        <begin position="144"/>
        <end position="167"/>
    </location>
</feature>
<feature type="transmembrane region" description="Helical" evidence="1">
    <location>
        <begin position="179"/>
        <end position="199"/>
    </location>
</feature>
<reference evidence="2 3" key="1">
    <citation type="submission" date="2019-02" db="EMBL/GenBank/DDBJ databases">
        <title>Pedobacter sp. nov., a novel speices isolated from soil of pinguins habitat in Antarcitica.</title>
        <authorList>
            <person name="He R.-H."/>
        </authorList>
    </citation>
    <scope>NUCLEOTIDE SEQUENCE [LARGE SCALE GENOMIC DNA]</scope>
    <source>
        <strain evidence="2 3">E01020</strain>
    </source>
</reference>